<organism evidence="1 2">
    <name type="scientific">Brassica cretica</name>
    <name type="common">Mustard</name>
    <dbReference type="NCBI Taxonomy" id="69181"/>
    <lineage>
        <taxon>Eukaryota</taxon>
        <taxon>Viridiplantae</taxon>
        <taxon>Streptophyta</taxon>
        <taxon>Embryophyta</taxon>
        <taxon>Tracheophyta</taxon>
        <taxon>Spermatophyta</taxon>
        <taxon>Magnoliopsida</taxon>
        <taxon>eudicotyledons</taxon>
        <taxon>Gunneridae</taxon>
        <taxon>Pentapetalae</taxon>
        <taxon>rosids</taxon>
        <taxon>malvids</taxon>
        <taxon>Brassicales</taxon>
        <taxon>Brassicaceae</taxon>
        <taxon>Brassiceae</taxon>
        <taxon>Brassica</taxon>
    </lineage>
</organism>
<accession>A0A8S9QAM1</accession>
<evidence type="ECO:0000313" key="2">
    <source>
        <dbReference type="Proteomes" id="UP000712600"/>
    </source>
</evidence>
<gene>
    <name evidence="1" type="ORF">F2Q69_00024148</name>
</gene>
<protein>
    <submittedName>
        <fullName evidence="1">Uncharacterized protein</fullName>
    </submittedName>
</protein>
<dbReference type="Proteomes" id="UP000712600">
    <property type="component" value="Unassembled WGS sequence"/>
</dbReference>
<dbReference type="EMBL" id="QGKX02001290">
    <property type="protein sequence ID" value="KAF3535598.1"/>
    <property type="molecule type" value="Genomic_DNA"/>
</dbReference>
<dbReference type="AlphaFoldDB" id="A0A8S9QAM1"/>
<comment type="caution">
    <text evidence="1">The sequence shown here is derived from an EMBL/GenBank/DDBJ whole genome shotgun (WGS) entry which is preliminary data.</text>
</comment>
<reference evidence="1" key="1">
    <citation type="submission" date="2019-12" db="EMBL/GenBank/DDBJ databases">
        <title>Genome sequencing and annotation of Brassica cretica.</title>
        <authorList>
            <person name="Studholme D.J."/>
            <person name="Sarris P."/>
        </authorList>
    </citation>
    <scope>NUCLEOTIDE SEQUENCE</scope>
    <source>
        <strain evidence="1">PFS-109/04</strain>
        <tissue evidence="1">Leaf</tissue>
    </source>
</reference>
<name>A0A8S9QAM1_BRACR</name>
<sequence length="90" mass="10156">MSNNKRVYRKLVPNKKQVQFKLVPKIHIYQTISDPKSRVEIVCAEQVVGVYACQARITLMNALWSCEVCGELVIGDDEVSRSCADCDHVS</sequence>
<proteinExistence type="predicted"/>
<evidence type="ECO:0000313" key="1">
    <source>
        <dbReference type="EMBL" id="KAF3535598.1"/>
    </source>
</evidence>